<evidence type="ECO:0000256" key="2">
    <source>
        <dbReference type="ARBA" id="ARBA00022448"/>
    </source>
</evidence>
<keyword evidence="4" id="KW-0997">Cell inner membrane</keyword>
<protein>
    <recommendedName>
        <fullName evidence="10">Xylose transport system permease protein XylH</fullName>
    </recommendedName>
</protein>
<evidence type="ECO:0000256" key="4">
    <source>
        <dbReference type="ARBA" id="ARBA00022519"/>
    </source>
</evidence>
<dbReference type="Pfam" id="PF02653">
    <property type="entry name" value="BPD_transp_2"/>
    <property type="match status" value="1"/>
</dbReference>
<accession>A0ABV8FXB3</accession>
<evidence type="ECO:0000313" key="12">
    <source>
        <dbReference type="EMBL" id="MFC3999763.1"/>
    </source>
</evidence>
<proteinExistence type="predicted"/>
<evidence type="ECO:0000256" key="11">
    <source>
        <dbReference type="SAM" id="Phobius"/>
    </source>
</evidence>
<keyword evidence="7 11" id="KW-1133">Transmembrane helix</keyword>
<evidence type="ECO:0000256" key="6">
    <source>
        <dbReference type="ARBA" id="ARBA00022692"/>
    </source>
</evidence>
<evidence type="ECO:0000256" key="7">
    <source>
        <dbReference type="ARBA" id="ARBA00022989"/>
    </source>
</evidence>
<evidence type="ECO:0000313" key="13">
    <source>
        <dbReference type="Proteomes" id="UP001595847"/>
    </source>
</evidence>
<keyword evidence="5" id="KW-0762">Sugar transport</keyword>
<dbReference type="PANTHER" id="PTHR32196:SF32">
    <property type="entry name" value="XYLOSE TRANSPORT SYSTEM PERMEASE PROTEIN XYLH"/>
    <property type="match status" value="1"/>
</dbReference>
<name>A0ABV8FXB3_9ACTN</name>
<keyword evidence="13" id="KW-1185">Reference proteome</keyword>
<comment type="function">
    <text evidence="9">Part of the binding-protein-dependent transport system for D-xylose. Probably responsible for the translocation of the substrate across the membrane.</text>
</comment>
<sequence length="357" mass="37527">MSPTLTRDPGVPESAAPSEKALRVGRRSLLTRFLARPEVGSLIGAVLVFAVFFTVAAPFRQATSFSTVLYASSTIGIMAVAVALLMIGGEFDLSAGVAVVTAALSAATFSYQFSLNIWAGAVLSLLLALAVGFLNGWLLIRTGLPSFLVTLSVFLMLQGLNIAVTKLVTGGVATHNVADMDGFASAYAVFASSIPIGGVQVRITVLWWLLFAAAATWVLMRTRVGNWIYAVGGDAASARAVGVPVDKVKIGLFVTVGFFAWFSGMHLMTAANGVQQSGEGVGNELLYIMAAVVGGCLLTGGYGTVVGAVIGAFIYGMTRQGIVYAGWDNNWIMFFVGAMLLLAVVVNMWVRKQTSTR</sequence>
<feature type="transmembrane region" description="Helical" evidence="11">
    <location>
        <begin position="331"/>
        <end position="350"/>
    </location>
</feature>
<feature type="transmembrane region" description="Helical" evidence="11">
    <location>
        <begin position="39"/>
        <end position="59"/>
    </location>
</feature>
<feature type="transmembrane region" description="Helical" evidence="11">
    <location>
        <begin position="208"/>
        <end position="230"/>
    </location>
</feature>
<evidence type="ECO:0000256" key="1">
    <source>
        <dbReference type="ARBA" id="ARBA00004651"/>
    </source>
</evidence>
<comment type="subcellular location">
    <subcellularLocation>
        <location evidence="1">Cell membrane</location>
        <topology evidence="1">Multi-pass membrane protein</topology>
    </subcellularLocation>
</comment>
<gene>
    <name evidence="12" type="ORF">ACFOVU_27870</name>
</gene>
<evidence type="ECO:0000256" key="10">
    <source>
        <dbReference type="ARBA" id="ARBA00035686"/>
    </source>
</evidence>
<reference evidence="13" key="1">
    <citation type="journal article" date="2019" name="Int. J. Syst. Evol. Microbiol.">
        <title>The Global Catalogue of Microorganisms (GCM) 10K type strain sequencing project: providing services to taxonomists for standard genome sequencing and annotation.</title>
        <authorList>
            <consortium name="The Broad Institute Genomics Platform"/>
            <consortium name="The Broad Institute Genome Sequencing Center for Infectious Disease"/>
            <person name="Wu L."/>
            <person name="Ma J."/>
        </authorList>
    </citation>
    <scope>NUCLEOTIDE SEQUENCE [LARGE SCALE GENOMIC DNA]</scope>
    <source>
        <strain evidence="13">TBRC 1826</strain>
    </source>
</reference>
<evidence type="ECO:0000256" key="8">
    <source>
        <dbReference type="ARBA" id="ARBA00023136"/>
    </source>
</evidence>
<dbReference type="InterPro" id="IPR001851">
    <property type="entry name" value="ABC_transp_permease"/>
</dbReference>
<organism evidence="12 13">
    <name type="scientific">Nocardiopsis sediminis</name>
    <dbReference type="NCBI Taxonomy" id="1778267"/>
    <lineage>
        <taxon>Bacteria</taxon>
        <taxon>Bacillati</taxon>
        <taxon>Actinomycetota</taxon>
        <taxon>Actinomycetes</taxon>
        <taxon>Streptosporangiales</taxon>
        <taxon>Nocardiopsidaceae</taxon>
        <taxon>Nocardiopsis</taxon>
    </lineage>
</organism>
<feature type="transmembrane region" description="Helical" evidence="11">
    <location>
        <begin position="286"/>
        <end position="315"/>
    </location>
</feature>
<feature type="transmembrane region" description="Helical" evidence="11">
    <location>
        <begin position="147"/>
        <end position="164"/>
    </location>
</feature>
<evidence type="ECO:0000256" key="3">
    <source>
        <dbReference type="ARBA" id="ARBA00022475"/>
    </source>
</evidence>
<feature type="transmembrane region" description="Helical" evidence="11">
    <location>
        <begin position="65"/>
        <end position="86"/>
    </location>
</feature>
<feature type="transmembrane region" description="Helical" evidence="11">
    <location>
        <begin position="250"/>
        <end position="274"/>
    </location>
</feature>
<keyword evidence="3" id="KW-1003">Cell membrane</keyword>
<keyword evidence="6 11" id="KW-0812">Transmembrane</keyword>
<keyword evidence="2" id="KW-0813">Transport</keyword>
<dbReference type="PANTHER" id="PTHR32196">
    <property type="entry name" value="ABC TRANSPORTER PERMEASE PROTEIN YPHD-RELATED-RELATED"/>
    <property type="match status" value="1"/>
</dbReference>
<dbReference type="EMBL" id="JBHSBH010000020">
    <property type="protein sequence ID" value="MFC3999763.1"/>
    <property type="molecule type" value="Genomic_DNA"/>
</dbReference>
<evidence type="ECO:0000256" key="9">
    <source>
        <dbReference type="ARBA" id="ARBA00035611"/>
    </source>
</evidence>
<dbReference type="Proteomes" id="UP001595847">
    <property type="component" value="Unassembled WGS sequence"/>
</dbReference>
<feature type="transmembrane region" description="Helical" evidence="11">
    <location>
        <begin position="117"/>
        <end position="140"/>
    </location>
</feature>
<dbReference type="RefSeq" id="WP_378538376.1">
    <property type="nucleotide sequence ID" value="NZ_JBHSBH010000020.1"/>
</dbReference>
<keyword evidence="8 11" id="KW-0472">Membrane</keyword>
<evidence type="ECO:0000256" key="5">
    <source>
        <dbReference type="ARBA" id="ARBA00022597"/>
    </source>
</evidence>
<comment type="caution">
    <text evidence="12">The sequence shown here is derived from an EMBL/GenBank/DDBJ whole genome shotgun (WGS) entry which is preliminary data.</text>
</comment>
<dbReference type="CDD" id="cd06579">
    <property type="entry name" value="TM_PBP1_transp_AraH_like"/>
    <property type="match status" value="1"/>
</dbReference>
<feature type="transmembrane region" description="Helical" evidence="11">
    <location>
        <begin position="184"/>
        <end position="201"/>
    </location>
</feature>